<evidence type="ECO:0000313" key="1">
    <source>
        <dbReference type="EMBL" id="GJJ09135.1"/>
    </source>
</evidence>
<organism evidence="1 2">
    <name type="scientific">Clathrus columnatus</name>
    <dbReference type="NCBI Taxonomy" id="1419009"/>
    <lineage>
        <taxon>Eukaryota</taxon>
        <taxon>Fungi</taxon>
        <taxon>Dikarya</taxon>
        <taxon>Basidiomycota</taxon>
        <taxon>Agaricomycotina</taxon>
        <taxon>Agaricomycetes</taxon>
        <taxon>Phallomycetidae</taxon>
        <taxon>Phallales</taxon>
        <taxon>Clathraceae</taxon>
        <taxon>Clathrus</taxon>
    </lineage>
</organism>
<protein>
    <recommendedName>
        <fullName evidence="3">Thiol-activated cytolysin</fullName>
    </recommendedName>
</protein>
<proteinExistence type="predicted"/>
<evidence type="ECO:0000313" key="2">
    <source>
        <dbReference type="Proteomes" id="UP001050691"/>
    </source>
</evidence>
<reference evidence="1" key="1">
    <citation type="submission" date="2021-10" db="EMBL/GenBank/DDBJ databases">
        <title>De novo Genome Assembly of Clathrus columnatus (Basidiomycota, Fungi) Using Illumina and Nanopore Sequence Data.</title>
        <authorList>
            <person name="Ogiso-Tanaka E."/>
            <person name="Itagaki H."/>
            <person name="Hosoya T."/>
            <person name="Hosaka K."/>
        </authorList>
    </citation>
    <scope>NUCLEOTIDE SEQUENCE</scope>
    <source>
        <strain evidence="1">MO-923</strain>
    </source>
</reference>
<evidence type="ECO:0008006" key="3">
    <source>
        <dbReference type="Google" id="ProtNLM"/>
    </source>
</evidence>
<gene>
    <name evidence="1" type="ORF">Clacol_003357</name>
</gene>
<comment type="caution">
    <text evidence="1">The sequence shown here is derived from an EMBL/GenBank/DDBJ whole genome shotgun (WGS) entry which is preliminary data.</text>
</comment>
<name>A0AAV5A4D4_9AGAM</name>
<dbReference type="AlphaFoldDB" id="A0AAV5A4D4"/>
<accession>A0AAV5A4D4</accession>
<sequence length="542" mass="59831">MSLPDDISNIVTQMKTQASTTLGWDVVVNYNEAELNKLLTIAYNEDSTGRRSIKKIDCALTATDDKTGEDYTINYTFNLGSPLIKFIPTYIKPVCSLAIPILGGTAKSDNISQIIGERIYTLTLNNLELATAKGEVSSSEETLFSEEDATPYHEPFVFSENSEGRGAVFINFEASKDLAIELTFTGPVKCPKGSQDPGCKGRASFVDNHLGDLKDSIRNKFLSEPEYKNVQYELARANNSKPAGGAFQLVPKSFMFATYTPDNDSDGGTVLSLFIRTGDTDGGQKPHLNSAWDTLWSTTLKCLPIPPGKTVSIILSKNTIFNSMIEPGLKKQGYSSRLEDTKGSIQIQVNTGKKINEPENIVSSGSLGTILTECRNTAINIVLPDLQLVLEQKPSNNKPYCSGSWAYKYSFSWYMKTQGIGPEGTVNVENTLAEDSFPIELDNNYTLKMTFQVRREKWEVKTTAADKTFWEKWNGGVEITPSWVSSMNANHPKMDIDMGSLNFFVTTNLLLPSREVIDIDTSLGVQVPGDFYIVGNVKKSLK</sequence>
<dbReference type="Proteomes" id="UP001050691">
    <property type="component" value="Unassembled WGS sequence"/>
</dbReference>
<dbReference type="EMBL" id="BPWL01000004">
    <property type="protein sequence ID" value="GJJ09135.1"/>
    <property type="molecule type" value="Genomic_DNA"/>
</dbReference>
<keyword evidence="2" id="KW-1185">Reference proteome</keyword>